<organism evidence="1 2">
    <name type="scientific">Aggregatibacter actinomycetemcomitans</name>
    <name type="common">Actinobacillus actinomycetemcomitans</name>
    <name type="synonym">Haemophilus actinomycetemcomitans</name>
    <dbReference type="NCBI Taxonomy" id="714"/>
    <lineage>
        <taxon>Bacteria</taxon>
        <taxon>Pseudomonadati</taxon>
        <taxon>Pseudomonadota</taxon>
        <taxon>Gammaproteobacteria</taxon>
        <taxon>Pasteurellales</taxon>
        <taxon>Pasteurellaceae</taxon>
        <taxon>Aggregatibacter</taxon>
    </lineage>
</organism>
<comment type="caution">
    <text evidence="1">The sequence shown here is derived from an EMBL/GenBank/DDBJ whole genome shotgun (WGS) entry which is preliminary data.</text>
</comment>
<reference evidence="1 2" key="1">
    <citation type="submission" date="2017-10" db="EMBL/GenBank/DDBJ databases">
        <title>Draft genome sequences of Aggregatibacter actinomycetemcomitans strains 310a and 310b.</title>
        <authorList>
            <person name="May A.C."/>
            <person name="Ohta H."/>
            <person name="Maeda H."/>
            <person name="Kokeguchi S."/>
            <person name="Cugini C."/>
        </authorList>
    </citation>
    <scope>NUCLEOTIDE SEQUENCE [LARGE SCALE GENOMIC DNA]</scope>
    <source>
        <strain evidence="1 2">310b</strain>
    </source>
</reference>
<evidence type="ECO:0000313" key="1">
    <source>
        <dbReference type="EMBL" id="PHO19953.1"/>
    </source>
</evidence>
<dbReference type="RefSeq" id="WP_005554168.1">
    <property type="nucleotide sequence ID" value="NZ_CP043003.1"/>
</dbReference>
<name>A0A2G1DN83_AGGAC</name>
<protein>
    <submittedName>
        <fullName evidence="1">Uncharacterized protein</fullName>
    </submittedName>
</protein>
<proteinExistence type="predicted"/>
<gene>
    <name evidence="1" type="ORF">CQR80_09365</name>
</gene>
<sequence>MTALCLVIDLVSVAECPSSRPSSAGCIDYLLKSIECRNFNKTKPVRKNGLQADVHFDAKKSLTYQCLMPNAALYPVNDNVFIFKRFLQLKNARYYRPNRDF</sequence>
<dbReference type="EMBL" id="PCGW01000020">
    <property type="protein sequence ID" value="PHO19953.1"/>
    <property type="molecule type" value="Genomic_DNA"/>
</dbReference>
<accession>A0A2G1DN83</accession>
<dbReference type="Proteomes" id="UP000226080">
    <property type="component" value="Unassembled WGS sequence"/>
</dbReference>
<evidence type="ECO:0000313" key="2">
    <source>
        <dbReference type="Proteomes" id="UP000226080"/>
    </source>
</evidence>
<keyword evidence="2" id="KW-1185">Reference proteome</keyword>